<dbReference type="AlphaFoldDB" id="A0A165R210"/>
<dbReference type="GO" id="GO:0005576">
    <property type="term" value="C:extracellular region"/>
    <property type="evidence" value="ECO:0007669"/>
    <property type="project" value="UniProtKB-SubCell"/>
</dbReference>
<feature type="domain" description="Flagellin C-terminal" evidence="6">
    <location>
        <begin position="185"/>
        <end position="270"/>
    </location>
</feature>
<evidence type="ECO:0000313" key="8">
    <source>
        <dbReference type="Proteomes" id="UP000076563"/>
    </source>
</evidence>
<keyword evidence="7" id="KW-0282">Flagellum</keyword>
<keyword evidence="7" id="KW-0969">Cilium</keyword>
<dbReference type="STRING" id="1007103.GCA_000213315_02323"/>
<comment type="function">
    <text evidence="4">Flagellin is the subunit protein which polymerizes to form the filaments of bacterial flagella.</text>
</comment>
<dbReference type="Pfam" id="PF00669">
    <property type="entry name" value="Flagellin_N"/>
    <property type="match status" value="1"/>
</dbReference>
<keyword evidence="3 4" id="KW-0975">Bacterial flagellum</keyword>
<evidence type="ECO:0000259" key="5">
    <source>
        <dbReference type="Pfam" id="PF00669"/>
    </source>
</evidence>
<protein>
    <recommendedName>
        <fullName evidence="2 4">Flagellin</fullName>
    </recommendedName>
</protein>
<organism evidence="7 8">
    <name type="scientific">Paenibacillus elgii</name>
    <dbReference type="NCBI Taxonomy" id="189691"/>
    <lineage>
        <taxon>Bacteria</taxon>
        <taxon>Bacillati</taxon>
        <taxon>Bacillota</taxon>
        <taxon>Bacilli</taxon>
        <taxon>Bacillales</taxon>
        <taxon>Paenibacillaceae</taxon>
        <taxon>Paenibacillus</taxon>
    </lineage>
</organism>
<evidence type="ECO:0000256" key="1">
    <source>
        <dbReference type="ARBA" id="ARBA00005709"/>
    </source>
</evidence>
<comment type="caution">
    <text evidence="7">The sequence shown here is derived from an EMBL/GenBank/DDBJ whole genome shotgun (WGS) entry which is preliminary data.</text>
</comment>
<evidence type="ECO:0000313" key="7">
    <source>
        <dbReference type="EMBL" id="KZE77892.1"/>
    </source>
</evidence>
<dbReference type="SUPFAM" id="SSF64518">
    <property type="entry name" value="Phase 1 flagellin"/>
    <property type="match status" value="1"/>
</dbReference>
<dbReference type="PRINTS" id="PR00207">
    <property type="entry name" value="FLAGELLIN"/>
</dbReference>
<accession>A0A165R210</accession>
<evidence type="ECO:0000256" key="2">
    <source>
        <dbReference type="ARBA" id="ARBA00020110"/>
    </source>
</evidence>
<dbReference type="PANTHER" id="PTHR42792:SF2">
    <property type="entry name" value="FLAGELLIN"/>
    <property type="match status" value="1"/>
</dbReference>
<feature type="domain" description="Flagellin N-terminal" evidence="5">
    <location>
        <begin position="3"/>
        <end position="139"/>
    </location>
</feature>
<dbReference type="InterPro" id="IPR042187">
    <property type="entry name" value="Flagellin_C_sub2"/>
</dbReference>
<keyword evidence="8" id="KW-1185">Reference proteome</keyword>
<sequence length="271" mass="28901">MIINHNLNAMNAHRNMTMNNISQGKSSEKLSSGYRINRAADDAAGLSISEKMRTQIRGLNQAGANAQDGVSLVQTAEGAMNEVSDMLTRMKELAVKASNGTYNTSDLKAMDEEFKALSNAIDDIANKTTFNGITMLNQATASAISIQIGNNLGDSVAITSQNITKAGLGITGADVTTSVNAGAALKTIDDAIGKVNTARSEFGAVQNRLEHVFNNLSTTSENLQAAESRIRDTDMAKEMMNYTKLNILQQASNSMLAQANQAPQGVLQLLR</sequence>
<dbReference type="RefSeq" id="WP_063183297.1">
    <property type="nucleotide sequence ID" value="NZ_LQRA01000058.1"/>
</dbReference>
<dbReference type="Gene3D" id="1.20.1330.10">
    <property type="entry name" value="f41 fragment of flagellin, N-terminal domain"/>
    <property type="match status" value="1"/>
</dbReference>
<evidence type="ECO:0000256" key="3">
    <source>
        <dbReference type="ARBA" id="ARBA00023143"/>
    </source>
</evidence>
<dbReference type="InterPro" id="IPR001492">
    <property type="entry name" value="Flagellin"/>
</dbReference>
<dbReference type="eggNOG" id="COG1344">
    <property type="taxonomic scope" value="Bacteria"/>
</dbReference>
<name>A0A165R210_9BACL</name>
<dbReference type="OrthoDB" id="9796789at2"/>
<dbReference type="PANTHER" id="PTHR42792">
    <property type="entry name" value="FLAGELLIN"/>
    <property type="match status" value="1"/>
</dbReference>
<evidence type="ECO:0000259" key="6">
    <source>
        <dbReference type="Pfam" id="PF00700"/>
    </source>
</evidence>
<proteinExistence type="inferred from homology"/>
<reference evidence="8" key="1">
    <citation type="submission" date="2016-01" db="EMBL/GenBank/DDBJ databases">
        <title>Draft genome of Chromobacterium sp. F49.</title>
        <authorList>
            <person name="Hong K.W."/>
        </authorList>
    </citation>
    <scope>NUCLEOTIDE SEQUENCE [LARGE SCALE GENOMIC DNA]</scope>
    <source>
        <strain evidence="8">M63</strain>
    </source>
</reference>
<dbReference type="EMBL" id="LQRA01000058">
    <property type="protein sequence ID" value="KZE77892.1"/>
    <property type="molecule type" value="Genomic_DNA"/>
</dbReference>
<gene>
    <name evidence="7" type="ORF">AV654_20170</name>
</gene>
<keyword evidence="7" id="KW-0966">Cell projection</keyword>
<dbReference type="InterPro" id="IPR046358">
    <property type="entry name" value="Flagellin_C"/>
</dbReference>
<dbReference type="Pfam" id="PF00700">
    <property type="entry name" value="Flagellin_C"/>
    <property type="match status" value="1"/>
</dbReference>
<dbReference type="GO" id="GO:0005198">
    <property type="term" value="F:structural molecule activity"/>
    <property type="evidence" value="ECO:0007669"/>
    <property type="project" value="UniProtKB-UniRule"/>
</dbReference>
<keyword evidence="4" id="KW-0964">Secreted</keyword>
<dbReference type="InterPro" id="IPR001029">
    <property type="entry name" value="Flagellin_N"/>
</dbReference>
<dbReference type="Proteomes" id="UP000076563">
    <property type="component" value="Unassembled WGS sequence"/>
</dbReference>
<evidence type="ECO:0000256" key="4">
    <source>
        <dbReference type="RuleBase" id="RU362073"/>
    </source>
</evidence>
<dbReference type="GO" id="GO:0009288">
    <property type="term" value="C:bacterial-type flagellum"/>
    <property type="evidence" value="ECO:0007669"/>
    <property type="project" value="UniProtKB-SubCell"/>
</dbReference>
<dbReference type="Gene3D" id="6.10.10.10">
    <property type="entry name" value="Flagellar export chaperone, C-terminal domain"/>
    <property type="match status" value="1"/>
</dbReference>
<comment type="subcellular location">
    <subcellularLocation>
        <location evidence="4">Secreted</location>
    </subcellularLocation>
    <subcellularLocation>
        <location evidence="4">Bacterial flagellum</location>
    </subcellularLocation>
</comment>
<comment type="similarity">
    <text evidence="1 4">Belongs to the bacterial flagellin family.</text>
</comment>